<organism evidence="1 2">
    <name type="scientific">Basidiobolus meristosporus CBS 931.73</name>
    <dbReference type="NCBI Taxonomy" id="1314790"/>
    <lineage>
        <taxon>Eukaryota</taxon>
        <taxon>Fungi</taxon>
        <taxon>Fungi incertae sedis</taxon>
        <taxon>Zoopagomycota</taxon>
        <taxon>Entomophthoromycotina</taxon>
        <taxon>Basidiobolomycetes</taxon>
        <taxon>Basidiobolales</taxon>
        <taxon>Basidiobolaceae</taxon>
        <taxon>Basidiobolus</taxon>
    </lineage>
</organism>
<dbReference type="Proteomes" id="UP000193498">
    <property type="component" value="Unassembled WGS sequence"/>
</dbReference>
<dbReference type="EMBL" id="MCFE01000055">
    <property type="protein sequence ID" value="ORY02648.1"/>
    <property type="molecule type" value="Genomic_DNA"/>
</dbReference>
<name>A0A1Y1YX63_9FUNG</name>
<proteinExistence type="predicted"/>
<evidence type="ECO:0000313" key="1">
    <source>
        <dbReference type="EMBL" id="ORY02648.1"/>
    </source>
</evidence>
<gene>
    <name evidence="1" type="ORF">K493DRAFT_208111</name>
</gene>
<dbReference type="InterPro" id="IPR012469">
    <property type="entry name" value="DUF1688"/>
</dbReference>
<sequence length="437" mass="48504">MEAQLKESIAYLKTLTAVRERSQQIFDLVTKKDKGHFAVHLNKLENVADFVLDIIMRDYDSPKEVPPHSRWRHFDVGGVPRVQQLIDSWSGKAEKPELTRRILDLFVVSVLLDAGAGNVWTYKESSTGSVFNRSEGLAIASLAMFNSGAFSSDPNQPYQVDAAALRKLTVGQLSDGFQVSEKNPLEGLQGRCELLNRLGEALQNNPQYFGKKENGEPRPGNLLDYLLSIAKNNLSVPIDRLWEAVITGFSQVWPSTRTVINGESLGDVWPSDILKGIEGKGLPTDELVPFHKLSQWLTYSLMEPMTKVMGIKFEQVQKMTGLPEYRNGGLFVDLGVLTLKDNDQERGLAQSDQSGKETVPKFAPFDPVVVEWRALTIVLLDMTAEKIREKLGVNSEELQLASILEGGTWKAGREIAAQLRPQTKGPPIAIVSDGTVF</sequence>
<reference evidence="1 2" key="1">
    <citation type="submission" date="2016-07" db="EMBL/GenBank/DDBJ databases">
        <title>Pervasive Adenine N6-methylation of Active Genes in Fungi.</title>
        <authorList>
            <consortium name="DOE Joint Genome Institute"/>
            <person name="Mondo S.J."/>
            <person name="Dannebaum R.O."/>
            <person name="Kuo R.C."/>
            <person name="Labutti K."/>
            <person name="Haridas S."/>
            <person name="Kuo A."/>
            <person name="Salamov A."/>
            <person name="Ahrendt S.R."/>
            <person name="Lipzen A."/>
            <person name="Sullivan W."/>
            <person name="Andreopoulos W.B."/>
            <person name="Clum A."/>
            <person name="Lindquist E."/>
            <person name="Daum C."/>
            <person name="Ramamoorthy G.K."/>
            <person name="Gryganskyi A."/>
            <person name="Culley D."/>
            <person name="Magnuson J.K."/>
            <person name="James T.Y."/>
            <person name="O'Malley M.A."/>
            <person name="Stajich J.E."/>
            <person name="Spatafora J.W."/>
            <person name="Visel A."/>
            <person name="Grigoriev I.V."/>
        </authorList>
    </citation>
    <scope>NUCLEOTIDE SEQUENCE [LARGE SCALE GENOMIC DNA]</scope>
    <source>
        <strain evidence="1 2">CBS 931.73</strain>
    </source>
</reference>
<dbReference type="Pfam" id="PF07958">
    <property type="entry name" value="DUF1688"/>
    <property type="match status" value="1"/>
</dbReference>
<dbReference type="PANTHER" id="PTHR31687:SF3">
    <property type="entry name" value="PROTEIN URG3"/>
    <property type="match status" value="1"/>
</dbReference>
<evidence type="ECO:0000313" key="2">
    <source>
        <dbReference type="Proteomes" id="UP000193498"/>
    </source>
</evidence>
<dbReference type="STRING" id="1314790.A0A1Y1YX63"/>
<keyword evidence="2" id="KW-1185">Reference proteome</keyword>
<comment type="caution">
    <text evidence="1">The sequence shown here is derived from an EMBL/GenBank/DDBJ whole genome shotgun (WGS) entry which is preliminary data.</text>
</comment>
<dbReference type="AlphaFoldDB" id="A0A1Y1YX63"/>
<accession>A0A1Y1YX63</accession>
<protein>
    <submittedName>
        <fullName evidence="1">DUF1688-domain-containing protein</fullName>
    </submittedName>
</protein>
<dbReference type="InParanoid" id="A0A1Y1YX63"/>
<dbReference type="OrthoDB" id="2153176at2759"/>
<dbReference type="PANTHER" id="PTHR31687">
    <property type="match status" value="1"/>
</dbReference>